<reference evidence="8 9" key="1">
    <citation type="submission" date="2018-06" db="EMBL/GenBank/DDBJ databases">
        <title>Phytoactinopolyspora halophila sp. nov., a novel halophilic actinomycete isolated from a saline soil in China.</title>
        <authorList>
            <person name="Tang S.-K."/>
        </authorList>
    </citation>
    <scope>NUCLEOTIDE SEQUENCE [LARGE SCALE GENOMIC DNA]</scope>
    <source>
        <strain evidence="8 9">YIM 96934</strain>
    </source>
</reference>
<feature type="domain" description="RNA polymerase sigma factor 70 region 4 type 2" evidence="7">
    <location>
        <begin position="111"/>
        <end position="159"/>
    </location>
</feature>
<dbReference type="Gene3D" id="3.10.450.50">
    <property type="match status" value="1"/>
</dbReference>
<dbReference type="Proteomes" id="UP000250462">
    <property type="component" value="Unassembled WGS sequence"/>
</dbReference>
<dbReference type="RefSeq" id="WP_112258686.1">
    <property type="nucleotide sequence ID" value="NZ_QMIG01000011.1"/>
</dbReference>
<evidence type="ECO:0000259" key="6">
    <source>
        <dbReference type="Pfam" id="PF04542"/>
    </source>
</evidence>
<dbReference type="Gene3D" id="1.10.10.10">
    <property type="entry name" value="Winged helix-like DNA-binding domain superfamily/Winged helix DNA-binding domain"/>
    <property type="match status" value="1"/>
</dbReference>
<dbReference type="NCBIfam" id="TIGR02937">
    <property type="entry name" value="sigma70-ECF"/>
    <property type="match status" value="1"/>
</dbReference>
<dbReference type="PANTHER" id="PTHR30173">
    <property type="entry name" value="SIGMA 19 FACTOR"/>
    <property type="match status" value="1"/>
</dbReference>
<evidence type="ECO:0000313" key="8">
    <source>
        <dbReference type="EMBL" id="RAW13844.1"/>
    </source>
</evidence>
<dbReference type="Pfam" id="PF04542">
    <property type="entry name" value="Sigma70_r2"/>
    <property type="match status" value="1"/>
</dbReference>
<keyword evidence="9" id="KW-1185">Reference proteome</keyword>
<evidence type="ECO:0000256" key="2">
    <source>
        <dbReference type="ARBA" id="ARBA00011344"/>
    </source>
</evidence>
<evidence type="ECO:0000256" key="5">
    <source>
        <dbReference type="ARBA" id="ARBA00023163"/>
    </source>
</evidence>
<comment type="subunit">
    <text evidence="2">Interacts transiently with the RNA polymerase catalytic core formed by RpoA, RpoB, RpoC and RpoZ (2 alpha, 1 beta, 1 beta' and 1 omega subunit) to form the RNA polymerase holoenzyme that can initiate transcription.</text>
</comment>
<dbReference type="EMBL" id="QMIG01000011">
    <property type="protein sequence ID" value="RAW13844.1"/>
    <property type="molecule type" value="Genomic_DNA"/>
</dbReference>
<dbReference type="AlphaFoldDB" id="A0A329QNB1"/>
<dbReference type="InterPro" id="IPR052704">
    <property type="entry name" value="ECF_Sigma-70_Domain"/>
</dbReference>
<dbReference type="GO" id="GO:0006352">
    <property type="term" value="P:DNA-templated transcription initiation"/>
    <property type="evidence" value="ECO:0007669"/>
    <property type="project" value="InterPro"/>
</dbReference>
<sequence length="319" mass="34585">MDEKAWLTERFEDHRARLRAVAYQMLGSFNDADDAVQEAWLRVSRAGAGNVENVGGWLTTVVARVCLNMLRTRERRREESFDVHLPDPVVSRADEGDPEQEALLADSVGLALLVVLDTLKPAERLAFVLHDMFAVPFDQIAPMVERSPAAARQLASRARHRVRGAAPDPDSDLTRQREVVDAYFAAVRDGDLDALVAVLAPDVVLRADGGTARARHTSVIRGARDVAAQAAKATRLAPFVQPALINGTAGAVAIAGGRAFSIMAFTVAHGQIATIDVLVDPERLAHLDLEAFGITPSIVTAEGVTAEGRFRPDRPRPRK</sequence>
<dbReference type="InterPro" id="IPR007627">
    <property type="entry name" value="RNA_pol_sigma70_r2"/>
</dbReference>
<dbReference type="InterPro" id="IPR013324">
    <property type="entry name" value="RNA_pol_sigma_r3/r4-like"/>
</dbReference>
<accession>A0A329QNB1</accession>
<evidence type="ECO:0000256" key="4">
    <source>
        <dbReference type="ARBA" id="ARBA00023082"/>
    </source>
</evidence>
<dbReference type="NCBIfam" id="NF007214">
    <property type="entry name" value="PRK09636.1"/>
    <property type="match status" value="1"/>
</dbReference>
<dbReference type="InterPro" id="IPR013325">
    <property type="entry name" value="RNA_pol_sigma_r2"/>
</dbReference>
<dbReference type="InterPro" id="IPR013249">
    <property type="entry name" value="RNA_pol_sigma70_r4_t2"/>
</dbReference>
<organism evidence="8 9">
    <name type="scientific">Phytoactinopolyspora halophila</name>
    <dbReference type="NCBI Taxonomy" id="1981511"/>
    <lineage>
        <taxon>Bacteria</taxon>
        <taxon>Bacillati</taxon>
        <taxon>Actinomycetota</taxon>
        <taxon>Actinomycetes</taxon>
        <taxon>Jiangellales</taxon>
        <taxon>Jiangellaceae</taxon>
        <taxon>Phytoactinopolyspora</taxon>
    </lineage>
</organism>
<dbReference type="GO" id="GO:0003677">
    <property type="term" value="F:DNA binding"/>
    <property type="evidence" value="ECO:0007669"/>
    <property type="project" value="InterPro"/>
</dbReference>
<keyword evidence="4" id="KW-0731">Sigma factor</keyword>
<feature type="domain" description="RNA polymerase sigma-70 region 2" evidence="6">
    <location>
        <begin position="11"/>
        <end position="76"/>
    </location>
</feature>
<keyword evidence="3" id="KW-0805">Transcription regulation</keyword>
<dbReference type="PANTHER" id="PTHR30173:SF43">
    <property type="entry name" value="ECF RNA POLYMERASE SIGMA FACTOR SIGI-RELATED"/>
    <property type="match status" value="1"/>
</dbReference>
<evidence type="ECO:0000259" key="7">
    <source>
        <dbReference type="Pfam" id="PF08281"/>
    </source>
</evidence>
<comment type="similarity">
    <text evidence="1">Belongs to the sigma-70 factor family. ECF subfamily.</text>
</comment>
<proteinExistence type="inferred from homology"/>
<dbReference type="Pfam" id="PF08281">
    <property type="entry name" value="Sigma70_r4_2"/>
    <property type="match status" value="1"/>
</dbReference>
<dbReference type="InterPro" id="IPR036388">
    <property type="entry name" value="WH-like_DNA-bd_sf"/>
</dbReference>
<dbReference type="InterPro" id="IPR032710">
    <property type="entry name" value="NTF2-like_dom_sf"/>
</dbReference>
<evidence type="ECO:0000313" key="9">
    <source>
        <dbReference type="Proteomes" id="UP000250462"/>
    </source>
</evidence>
<dbReference type="GO" id="GO:0016987">
    <property type="term" value="F:sigma factor activity"/>
    <property type="evidence" value="ECO:0007669"/>
    <property type="project" value="UniProtKB-KW"/>
</dbReference>
<dbReference type="SUPFAM" id="SSF88659">
    <property type="entry name" value="Sigma3 and sigma4 domains of RNA polymerase sigma factors"/>
    <property type="match status" value="1"/>
</dbReference>
<dbReference type="OrthoDB" id="3211555at2"/>
<comment type="caution">
    <text evidence="8">The sequence shown here is derived from an EMBL/GenBank/DDBJ whole genome shotgun (WGS) entry which is preliminary data.</text>
</comment>
<evidence type="ECO:0000256" key="3">
    <source>
        <dbReference type="ARBA" id="ARBA00023015"/>
    </source>
</evidence>
<dbReference type="SUPFAM" id="SSF88946">
    <property type="entry name" value="Sigma2 domain of RNA polymerase sigma factors"/>
    <property type="match status" value="1"/>
</dbReference>
<name>A0A329QNB1_9ACTN</name>
<keyword evidence="5" id="KW-0804">Transcription</keyword>
<protein>
    <submittedName>
        <fullName evidence="8">RNA polymerase subunit sigma-70</fullName>
    </submittedName>
</protein>
<dbReference type="SUPFAM" id="SSF54427">
    <property type="entry name" value="NTF2-like"/>
    <property type="match status" value="1"/>
</dbReference>
<dbReference type="InterPro" id="IPR014284">
    <property type="entry name" value="RNA_pol_sigma-70_dom"/>
</dbReference>
<gene>
    <name evidence="8" type="ORF">DPM12_12250</name>
</gene>
<dbReference type="Gene3D" id="1.10.1740.10">
    <property type="match status" value="1"/>
</dbReference>
<evidence type="ECO:0000256" key="1">
    <source>
        <dbReference type="ARBA" id="ARBA00010641"/>
    </source>
</evidence>